<comment type="similarity">
    <text evidence="1">Belongs to the disease resistance NB-LRR family.</text>
</comment>
<keyword evidence="6" id="KW-0067">ATP-binding</keyword>
<accession>A0A2G2X418</accession>
<evidence type="ECO:0000256" key="3">
    <source>
        <dbReference type="ARBA" id="ARBA00022737"/>
    </source>
</evidence>
<dbReference type="SUPFAM" id="SSF52540">
    <property type="entry name" value="P-loop containing nucleoside triphosphate hydrolases"/>
    <property type="match status" value="1"/>
</dbReference>
<sequence length="814" mass="94186">MTDLEVQIKEVANIVEQTTQLRLTEFFLANDENLRVKAEERLSDSLQQVAEDIDSIWKESTNIQYKGKQASKESLVHDFSSSTNDISKVKNNMVGRDDQRKWLLEDLTKSYYDEPKVIPIVEMGGIGKTTLANEVYNHESILCRFDVRAWDTISQQHNIKEILLSLLRSTIEMDDTVEIKGEAELADMLQKRLKALPYDFETIGKQIADECHGLPLTIVVVAGLLKPKREIEDWKSVAKDVRSFVTNDPDERCSRVLRLSYNHLTRDLKTCLLHFGIFPEDSEIPVKNLMRSWMAEGFRKLENDLEVEAEKCLQELVDRCLVLVCKKSLDGIKIRSCKVHDLCLREVQRGNVFIMNDIFLDVSDSECLYLSMQKMQPFKRVTSDEIYYCSFGLYRALLIPVHRQLRDHDYNDLLKLTRSIFSFHLTESLFILQSKLIHFKLLKVLELRHREIDNFPLQILSLIWLRFLSLLCRENLDIPPEICRLWNLQTFIVQVPKFDGPVKITFPEEIWGLMQLRHLKLPIFYLPDCPSGSVDKGRPLNFSNIQTISYLSPHCCTKEVIMGIQNVKELGICAYGIDSDGLRNNLVHLQQLETLSLKYYFSGFFPASAKDFPATLKKLKLERTLLSWSYLDIIAELPNLEVLKLMDGTCVGKKWYPNVRGFTRLKLLLIEYSFLKYWKATNDNFPILERLVLKNCHNLKEIPIEFAEIHTLQLIEITSCLPELGESAARIQQEQEDLGNNPVDVHISDSFIPTPSCDCPKSKEYAEYLYQLRLIQFLSGLNDSYDQAKRQILMKGITPALNQAYAMISEDEIK</sequence>
<dbReference type="PANTHER" id="PTHR15140:SF33">
    <property type="entry name" value="LATE BLIGHT RESISTANCE PROTEIN HOMOLOG R1A-3 ISOFORM X1"/>
    <property type="match status" value="1"/>
</dbReference>
<feature type="domain" description="Disease resistance protein winged helix" evidence="8">
    <location>
        <begin position="277"/>
        <end position="342"/>
    </location>
</feature>
<name>A0A2G2X418_CAPBA</name>
<dbReference type="InterPro" id="IPR027417">
    <property type="entry name" value="P-loop_NTPase"/>
</dbReference>
<evidence type="ECO:0000256" key="6">
    <source>
        <dbReference type="ARBA" id="ARBA00022840"/>
    </source>
</evidence>
<dbReference type="GO" id="GO:0005524">
    <property type="term" value="F:ATP binding"/>
    <property type="evidence" value="ECO:0007669"/>
    <property type="project" value="UniProtKB-KW"/>
</dbReference>
<keyword evidence="4" id="KW-0547">Nucleotide-binding</keyword>
<evidence type="ECO:0008006" key="11">
    <source>
        <dbReference type="Google" id="ProtNLM"/>
    </source>
</evidence>
<dbReference type="OrthoDB" id="687885at2759"/>
<dbReference type="FunFam" id="1.10.10.10:FF:000322">
    <property type="entry name" value="Probable disease resistance protein At1g63360"/>
    <property type="match status" value="1"/>
</dbReference>
<evidence type="ECO:0000313" key="10">
    <source>
        <dbReference type="Proteomes" id="UP000224567"/>
    </source>
</evidence>
<protein>
    <recommendedName>
        <fullName evidence="11">NB-ARC domain-containing protein</fullName>
    </recommendedName>
</protein>
<dbReference type="InterPro" id="IPR036388">
    <property type="entry name" value="WH-like_DNA-bd_sf"/>
</dbReference>
<keyword evidence="2" id="KW-0433">Leucine-rich repeat</keyword>
<gene>
    <name evidence="9" type="ORF">CQW23_06679</name>
</gene>
<dbReference type="EMBL" id="MLFT02000003">
    <property type="protein sequence ID" value="PHT52217.1"/>
    <property type="molecule type" value="Genomic_DNA"/>
</dbReference>
<feature type="domain" description="NB-ARC" evidence="7">
    <location>
        <begin position="104"/>
        <end position="194"/>
    </location>
</feature>
<dbReference type="InterPro" id="IPR058922">
    <property type="entry name" value="WHD_DRP"/>
</dbReference>
<organism evidence="9 10">
    <name type="scientific">Capsicum baccatum</name>
    <name type="common">Peruvian pepper</name>
    <dbReference type="NCBI Taxonomy" id="33114"/>
    <lineage>
        <taxon>Eukaryota</taxon>
        <taxon>Viridiplantae</taxon>
        <taxon>Streptophyta</taxon>
        <taxon>Embryophyta</taxon>
        <taxon>Tracheophyta</taxon>
        <taxon>Spermatophyta</taxon>
        <taxon>Magnoliopsida</taxon>
        <taxon>eudicotyledons</taxon>
        <taxon>Gunneridae</taxon>
        <taxon>Pentapetalae</taxon>
        <taxon>asterids</taxon>
        <taxon>lamiids</taxon>
        <taxon>Solanales</taxon>
        <taxon>Solanaceae</taxon>
        <taxon>Solanoideae</taxon>
        <taxon>Capsiceae</taxon>
        <taxon>Capsicum</taxon>
    </lineage>
</organism>
<dbReference type="Proteomes" id="UP000224567">
    <property type="component" value="Unassembled WGS sequence"/>
</dbReference>
<proteinExistence type="inferred from homology"/>
<dbReference type="Gene3D" id="1.10.10.10">
    <property type="entry name" value="Winged helix-like DNA-binding domain superfamily/Winged helix DNA-binding domain"/>
    <property type="match status" value="1"/>
</dbReference>
<keyword evidence="5" id="KW-0611">Plant defense</keyword>
<evidence type="ECO:0000256" key="2">
    <source>
        <dbReference type="ARBA" id="ARBA00022614"/>
    </source>
</evidence>
<dbReference type="GO" id="GO:0006952">
    <property type="term" value="P:defense response"/>
    <property type="evidence" value="ECO:0007669"/>
    <property type="project" value="UniProtKB-KW"/>
</dbReference>
<dbReference type="InterPro" id="IPR032675">
    <property type="entry name" value="LRR_dom_sf"/>
</dbReference>
<evidence type="ECO:0000256" key="4">
    <source>
        <dbReference type="ARBA" id="ARBA00022741"/>
    </source>
</evidence>
<dbReference type="Pfam" id="PF00931">
    <property type="entry name" value="NB-ARC"/>
    <property type="match status" value="1"/>
</dbReference>
<dbReference type="Pfam" id="PF23559">
    <property type="entry name" value="WHD_DRP"/>
    <property type="match status" value="1"/>
</dbReference>
<dbReference type="Gene3D" id="1.20.5.4130">
    <property type="match status" value="1"/>
</dbReference>
<evidence type="ECO:0000259" key="7">
    <source>
        <dbReference type="Pfam" id="PF00931"/>
    </source>
</evidence>
<dbReference type="SUPFAM" id="SSF52058">
    <property type="entry name" value="L domain-like"/>
    <property type="match status" value="1"/>
</dbReference>
<evidence type="ECO:0000256" key="1">
    <source>
        <dbReference type="ARBA" id="ARBA00008894"/>
    </source>
</evidence>
<keyword evidence="10" id="KW-1185">Reference proteome</keyword>
<evidence type="ECO:0000256" key="5">
    <source>
        <dbReference type="ARBA" id="ARBA00022821"/>
    </source>
</evidence>
<dbReference type="Gene3D" id="3.80.10.10">
    <property type="entry name" value="Ribonuclease Inhibitor"/>
    <property type="match status" value="1"/>
</dbReference>
<dbReference type="STRING" id="33114.A0A2G2X418"/>
<dbReference type="InterPro" id="IPR002182">
    <property type="entry name" value="NB-ARC"/>
</dbReference>
<evidence type="ECO:0000313" key="9">
    <source>
        <dbReference type="EMBL" id="PHT52217.1"/>
    </source>
</evidence>
<evidence type="ECO:0000259" key="8">
    <source>
        <dbReference type="Pfam" id="PF23559"/>
    </source>
</evidence>
<reference evidence="9 10" key="1">
    <citation type="journal article" date="2017" name="Genome Biol.">
        <title>New reference genome sequences of hot pepper reveal the massive evolution of plant disease-resistance genes by retroduplication.</title>
        <authorList>
            <person name="Kim S."/>
            <person name="Park J."/>
            <person name="Yeom S.I."/>
            <person name="Kim Y.M."/>
            <person name="Seo E."/>
            <person name="Kim K.T."/>
            <person name="Kim M.S."/>
            <person name="Lee J.M."/>
            <person name="Cheong K."/>
            <person name="Shin H.S."/>
            <person name="Kim S.B."/>
            <person name="Han K."/>
            <person name="Lee J."/>
            <person name="Park M."/>
            <person name="Lee H.A."/>
            <person name="Lee H.Y."/>
            <person name="Lee Y."/>
            <person name="Oh S."/>
            <person name="Lee J.H."/>
            <person name="Choi E."/>
            <person name="Choi E."/>
            <person name="Lee S.E."/>
            <person name="Jeon J."/>
            <person name="Kim H."/>
            <person name="Choi G."/>
            <person name="Song H."/>
            <person name="Lee J."/>
            <person name="Lee S.C."/>
            <person name="Kwon J.K."/>
            <person name="Lee H.Y."/>
            <person name="Koo N."/>
            <person name="Hong Y."/>
            <person name="Kim R.W."/>
            <person name="Kang W.H."/>
            <person name="Huh J.H."/>
            <person name="Kang B.C."/>
            <person name="Yang T.J."/>
            <person name="Lee Y.H."/>
            <person name="Bennetzen J.L."/>
            <person name="Choi D."/>
        </authorList>
    </citation>
    <scope>NUCLEOTIDE SEQUENCE [LARGE SCALE GENOMIC DNA]</scope>
    <source>
        <strain evidence="10">cv. PBC81</strain>
    </source>
</reference>
<reference evidence="10" key="2">
    <citation type="journal article" date="2017" name="J. Anim. Genet.">
        <title>Multiple reference genome sequences of hot pepper reveal the massive evolution of plant disease resistance genes by retroduplication.</title>
        <authorList>
            <person name="Kim S."/>
            <person name="Park J."/>
            <person name="Yeom S.-I."/>
            <person name="Kim Y.-M."/>
            <person name="Seo E."/>
            <person name="Kim K.-T."/>
            <person name="Kim M.-S."/>
            <person name="Lee J.M."/>
            <person name="Cheong K."/>
            <person name="Shin H.-S."/>
            <person name="Kim S.-B."/>
            <person name="Han K."/>
            <person name="Lee J."/>
            <person name="Park M."/>
            <person name="Lee H.-A."/>
            <person name="Lee H.-Y."/>
            <person name="Lee Y."/>
            <person name="Oh S."/>
            <person name="Lee J.H."/>
            <person name="Choi E."/>
            <person name="Choi E."/>
            <person name="Lee S.E."/>
            <person name="Jeon J."/>
            <person name="Kim H."/>
            <person name="Choi G."/>
            <person name="Song H."/>
            <person name="Lee J."/>
            <person name="Lee S.-C."/>
            <person name="Kwon J.-K."/>
            <person name="Lee H.-Y."/>
            <person name="Koo N."/>
            <person name="Hong Y."/>
            <person name="Kim R.W."/>
            <person name="Kang W.-H."/>
            <person name="Huh J.H."/>
            <person name="Kang B.-C."/>
            <person name="Yang T.-J."/>
            <person name="Lee Y.-H."/>
            <person name="Bennetzen J.L."/>
            <person name="Choi D."/>
        </authorList>
    </citation>
    <scope>NUCLEOTIDE SEQUENCE [LARGE SCALE GENOMIC DNA]</scope>
    <source>
        <strain evidence="10">cv. PBC81</strain>
    </source>
</reference>
<dbReference type="GO" id="GO:0043531">
    <property type="term" value="F:ADP binding"/>
    <property type="evidence" value="ECO:0007669"/>
    <property type="project" value="InterPro"/>
</dbReference>
<dbReference type="PANTHER" id="PTHR15140">
    <property type="entry name" value="TUBULIN-SPECIFIC CHAPERONE E"/>
    <property type="match status" value="1"/>
</dbReference>
<dbReference type="Gene3D" id="3.40.50.300">
    <property type="entry name" value="P-loop containing nucleotide triphosphate hydrolases"/>
    <property type="match status" value="1"/>
</dbReference>
<keyword evidence="3" id="KW-0677">Repeat</keyword>
<dbReference type="AlphaFoldDB" id="A0A2G2X418"/>
<comment type="caution">
    <text evidence="9">The sequence shown here is derived from an EMBL/GenBank/DDBJ whole genome shotgun (WGS) entry which is preliminary data.</text>
</comment>